<dbReference type="AlphaFoldDB" id="A0A3L7J2Y5"/>
<evidence type="ECO:0000259" key="2">
    <source>
        <dbReference type="Pfam" id="PF11800"/>
    </source>
</evidence>
<gene>
    <name evidence="3" type="ORF">D8780_15500</name>
</gene>
<dbReference type="InterPro" id="IPR021760">
    <property type="entry name" value="RepC_C"/>
</dbReference>
<comment type="caution">
    <text evidence="3">The sequence shown here is derived from an EMBL/GenBank/DDBJ whole genome shotgun (WGS) entry which is preliminary data.</text>
</comment>
<evidence type="ECO:0000259" key="1">
    <source>
        <dbReference type="Pfam" id="PF03428"/>
    </source>
</evidence>
<evidence type="ECO:0000313" key="4">
    <source>
        <dbReference type="Proteomes" id="UP000281094"/>
    </source>
</evidence>
<proteinExistence type="predicted"/>
<reference evidence="3 4" key="1">
    <citation type="submission" date="2018-10" db="EMBL/GenBank/DDBJ databases">
        <title>Notoacmeibacter sp. M2BS9Y-3-1, whole genome shotgun sequence.</title>
        <authorList>
            <person name="Tuo L."/>
        </authorList>
    </citation>
    <scope>NUCLEOTIDE SEQUENCE [LARGE SCALE GENOMIC DNA]</scope>
    <source>
        <strain evidence="3 4">M2BS9Y-3-1</strain>
    </source>
</reference>
<dbReference type="InterPro" id="IPR005090">
    <property type="entry name" value="RepC_N"/>
</dbReference>
<keyword evidence="4" id="KW-1185">Reference proteome</keyword>
<dbReference type="Proteomes" id="UP000281094">
    <property type="component" value="Unassembled WGS sequence"/>
</dbReference>
<sequence length="400" mass="44083">MDAESYPALPQGWHRSQIETLLNEIAPAIGLGCNRLAALLYMISRTRPSDWTSRTSEPVYYASQADTALALNKTTRALRYDERVLSEDLGIIELRIKANGSRGSLSRCGIVFSRLIEMVPDLIELRDQLRQEREDIRRLVAERSVYLRRMNKALARLSANHPDRAALAEALNGWPPSRSLRQLPIASLEAHVAAARALCIKADQIVQMTCDSSGRAEQNFRSYIQENKEDQTSECTVPVNKRTSGKPSDFDLIETAPDGAVMGSGIKEAAERTASKGPLKVLLEPDYLYRLAGPDLKQFIAARCSDHGQIRPLDVIDGAHDLLPSLGINYSAWTEAATVMGDAGAALCVLVLDANRDHPMTPVINPGGAFRAMTRKFRAGKLNLTGSLIGLARRRGLRRE</sequence>
<accession>A0A3L7J2Y5</accession>
<evidence type="ECO:0000313" key="3">
    <source>
        <dbReference type="EMBL" id="RLQ84988.1"/>
    </source>
</evidence>
<feature type="domain" description="Plasmid replication protein C N-terminal" evidence="1">
    <location>
        <begin position="4"/>
        <end position="155"/>
    </location>
</feature>
<dbReference type="EMBL" id="RCWN01000003">
    <property type="protein sequence ID" value="RLQ84988.1"/>
    <property type="molecule type" value="Genomic_DNA"/>
</dbReference>
<organism evidence="3 4">
    <name type="scientific">Notoacmeibacter ruber</name>
    <dbReference type="NCBI Taxonomy" id="2670375"/>
    <lineage>
        <taxon>Bacteria</taxon>
        <taxon>Pseudomonadati</taxon>
        <taxon>Pseudomonadota</taxon>
        <taxon>Alphaproteobacteria</taxon>
        <taxon>Hyphomicrobiales</taxon>
        <taxon>Notoacmeibacteraceae</taxon>
        <taxon>Notoacmeibacter</taxon>
    </lineage>
</organism>
<name>A0A3L7J2Y5_9HYPH</name>
<protein>
    <submittedName>
        <fullName evidence="3">Uncharacterized protein</fullName>
    </submittedName>
</protein>
<dbReference type="Pfam" id="PF03428">
    <property type="entry name" value="RP-C"/>
    <property type="match status" value="1"/>
</dbReference>
<dbReference type="RefSeq" id="WP_121646777.1">
    <property type="nucleotide sequence ID" value="NZ_RCWN01000003.1"/>
</dbReference>
<dbReference type="Pfam" id="PF11800">
    <property type="entry name" value="RP-C_C"/>
    <property type="match status" value="1"/>
</dbReference>
<feature type="domain" description="Plasmid replication protein C C-terminal" evidence="2">
    <location>
        <begin position="294"/>
        <end position="393"/>
    </location>
</feature>